<dbReference type="Gene3D" id="1.10.10.1540">
    <property type="entry name" value="Costar domain"/>
    <property type="match status" value="1"/>
</dbReference>
<feature type="domain" description="Costars" evidence="5">
    <location>
        <begin position="71"/>
        <end position="131"/>
    </location>
</feature>
<evidence type="ECO:0000256" key="1">
    <source>
        <dbReference type="ARBA" id="ARBA00006126"/>
    </source>
</evidence>
<sequence length="133" mass="14667">MTDHIHILSVLLSVLLRFCLESTLCLFCSFRVGRGPVLNSNLGYPWLGVSRRCSKFAVRGGKTFTNPASLKLDADGKLSVKFGVLFQDDRCANLFEALVGTPKAAKRRKIVTYAGELLLQGVHDDVDIVLLQD</sequence>
<dbReference type="InterPro" id="IPR044302">
    <property type="entry name" value="Costars"/>
</dbReference>
<evidence type="ECO:0000256" key="4">
    <source>
        <dbReference type="SAM" id="SignalP"/>
    </source>
</evidence>
<evidence type="ECO:0000256" key="3">
    <source>
        <dbReference type="ARBA" id="ARBA00031406"/>
    </source>
</evidence>
<comment type="similarity">
    <text evidence="1">Belongs to the costars family.</text>
</comment>
<feature type="chain" id="PRO_5004255930" description="Costars family protein ABRACL" evidence="4">
    <location>
        <begin position="22"/>
        <end position="133"/>
    </location>
</feature>
<organism evidence="6">
    <name type="scientific">Rattus norvegicus</name>
    <name type="common">Rat</name>
    <dbReference type="NCBI Taxonomy" id="10116"/>
    <lineage>
        <taxon>Eukaryota</taxon>
        <taxon>Metazoa</taxon>
        <taxon>Chordata</taxon>
        <taxon>Craniata</taxon>
        <taxon>Vertebrata</taxon>
        <taxon>Euteleostomi</taxon>
        <taxon>Mammalia</taxon>
        <taxon>Eutheria</taxon>
        <taxon>Euarchontoglires</taxon>
        <taxon>Glires</taxon>
        <taxon>Rodentia</taxon>
        <taxon>Myomorpha</taxon>
        <taxon>Muroidea</taxon>
        <taxon>Muridae</taxon>
        <taxon>Murinae</taxon>
        <taxon>Rattus</taxon>
    </lineage>
</organism>
<dbReference type="PANTHER" id="PTHR46334:SF1">
    <property type="entry name" value="COSTARS FAMILY PROTEIN ABRACL"/>
    <property type="match status" value="1"/>
</dbReference>
<keyword evidence="4" id="KW-0732">Signal</keyword>
<dbReference type="AlphaFoldDB" id="Q5FVK7"/>
<dbReference type="InterPro" id="IPR027817">
    <property type="entry name" value="Costars_dom"/>
</dbReference>
<dbReference type="UCSC" id="RGD:1583256">
    <property type="organism name" value="rat"/>
</dbReference>
<gene>
    <name evidence="6" type="primary">LOC685045</name>
</gene>
<dbReference type="InterPro" id="IPR038095">
    <property type="entry name" value="Costars_sf"/>
</dbReference>
<dbReference type="Pfam" id="PF14705">
    <property type="entry name" value="Costars"/>
    <property type="match status" value="1"/>
</dbReference>
<dbReference type="SMART" id="SM01283">
    <property type="entry name" value="Costars"/>
    <property type="match status" value="1"/>
</dbReference>
<evidence type="ECO:0000313" key="6">
    <source>
        <dbReference type="EMBL" id="AAH89921.1"/>
    </source>
</evidence>
<protein>
    <recommendedName>
        <fullName evidence="2">Costars family protein ABRACL</fullName>
    </recommendedName>
    <alternativeName>
        <fullName evidence="3">ABRA C-terminal-like protein</fullName>
    </alternativeName>
</protein>
<feature type="signal peptide" evidence="4">
    <location>
        <begin position="1"/>
        <end position="21"/>
    </location>
</feature>
<name>Q5FVK7_RAT</name>
<evidence type="ECO:0000256" key="2">
    <source>
        <dbReference type="ARBA" id="ARBA00024115"/>
    </source>
</evidence>
<dbReference type="EMBL" id="BC089921">
    <property type="protein sequence ID" value="AAH89921.1"/>
    <property type="molecule type" value="mRNA"/>
</dbReference>
<dbReference type="PANTHER" id="PTHR46334">
    <property type="entry name" value="COSTARS FAMILY PROTEIN ABRACL"/>
    <property type="match status" value="1"/>
</dbReference>
<evidence type="ECO:0000259" key="5">
    <source>
        <dbReference type="SMART" id="SM01283"/>
    </source>
</evidence>
<reference evidence="6" key="1">
    <citation type="journal article" date="2004" name="Genome Res.">
        <title>The status, quality, and expansion of the NIH full-length cDNA project: the Mammalian Gene Collection (MGC).</title>
        <authorList>
            <consortium name="The MGC Project Team"/>
            <person name="Gerhard D.S."/>
            <person name="Wagner L."/>
            <person name="Feingold E.A."/>
            <person name="Shenmen C.M."/>
            <person name="Grouse L.H."/>
            <person name="Schuler G."/>
            <person name="Klein S.L."/>
            <person name="Old S."/>
            <person name="Rasooly R."/>
            <person name="Good P."/>
            <person name="Guyer M."/>
            <person name="Peck A.M."/>
            <person name="Derge J.G."/>
            <person name="Lipman D."/>
            <person name="Collins F.S."/>
            <person name="Jang W."/>
            <person name="Sherry S."/>
            <person name="Feolo M."/>
            <person name="Misquitta L."/>
            <person name="Lee E."/>
            <person name="Rotmistrovsky K."/>
            <person name="Greenhut S.F."/>
            <person name="Schaefer C.F."/>
            <person name="Buetow K."/>
            <person name="Bonner T.I."/>
            <person name="Haussler D."/>
            <person name="Kent J."/>
            <person name="Kiekhaus M."/>
            <person name="Furey T."/>
            <person name="Brent M."/>
            <person name="Prange C."/>
            <person name="Schreiber K."/>
            <person name="Shapiro N."/>
            <person name="Bhat N.K."/>
            <person name="Hopkins R.F."/>
            <person name="Hsie F."/>
            <person name="Driscoll T."/>
            <person name="Soares M.B."/>
            <person name="Casavant T.L."/>
            <person name="Scheetz T.E."/>
            <person name="Brown-stein M.J."/>
            <person name="Usdin T.B."/>
            <person name="Toshiyuki S."/>
            <person name="Carninci P."/>
            <person name="Piao Y."/>
            <person name="Dudekula D.B."/>
            <person name="Ko M.S."/>
            <person name="Kawakami K."/>
            <person name="Suzuki Y."/>
            <person name="Sugano S."/>
            <person name="Gruber C.E."/>
            <person name="Smith M.R."/>
            <person name="Simmons B."/>
            <person name="Moore T."/>
            <person name="Waterman R."/>
            <person name="Johnson S.L."/>
            <person name="Ruan Y."/>
            <person name="Wei C.L."/>
            <person name="Mathavan S."/>
            <person name="Gunaratne P.H."/>
            <person name="Wu J."/>
            <person name="Garcia A.M."/>
            <person name="Hulyk S.W."/>
            <person name="Fuh E."/>
            <person name="Yuan Y."/>
            <person name="Sneed A."/>
            <person name="Kowis C."/>
            <person name="Hodgson A."/>
            <person name="Muzny D.M."/>
            <person name="McPherson J."/>
            <person name="Gibbs R.A."/>
            <person name="Fahey J."/>
            <person name="Helton E."/>
            <person name="Ketteman M."/>
            <person name="Madan A."/>
            <person name="Rodrigues S."/>
            <person name="Sanchez A."/>
            <person name="Whiting M."/>
            <person name="Madari A."/>
            <person name="Young A.C."/>
            <person name="Wetherby K.D."/>
            <person name="Granite S.J."/>
            <person name="Kwong P.N."/>
            <person name="Brinkley C.P."/>
            <person name="Pearson R.L."/>
            <person name="Bouffard G.G."/>
            <person name="Blakesly R.W."/>
            <person name="Green E.D."/>
            <person name="Dickson M.C."/>
            <person name="Rodriguez A.C."/>
            <person name="Grimwood J."/>
            <person name="Schmutz J."/>
            <person name="Myers R.M."/>
            <person name="Butterfield Y.S."/>
            <person name="Griffith M."/>
            <person name="Griffith O.L."/>
            <person name="Krzywinski M.I."/>
            <person name="Liao N."/>
            <person name="Morin R."/>
            <person name="Morrin R."/>
            <person name="Palmquist D."/>
            <person name="Petrescu A.S."/>
            <person name="Skalska U."/>
            <person name="Smailus D.E."/>
            <person name="Stott J.M."/>
            <person name="Schnerch A."/>
            <person name="Schein J.E."/>
            <person name="Jones S.J."/>
            <person name="Holt R.A."/>
            <person name="Baross A."/>
            <person name="Marra M.A."/>
            <person name="Clifton S."/>
            <person name="Makowski K.A."/>
            <person name="Bosak S."/>
            <person name="Malek J."/>
        </authorList>
    </citation>
    <scope>NUCLEOTIDE SEQUENCE [LARGE SCALE MRNA]</scope>
    <source>
        <tissue evidence="6">Ovary</tissue>
    </source>
</reference>
<accession>Q5FVK7</accession>
<proteinExistence type="evidence at transcript level"/>